<feature type="transmembrane region" description="Helical" evidence="1">
    <location>
        <begin position="48"/>
        <end position="71"/>
    </location>
</feature>
<keyword evidence="1" id="KW-0472">Membrane</keyword>
<protein>
    <submittedName>
        <fullName evidence="2">Exosortase F-associated protein</fullName>
    </submittedName>
</protein>
<accession>A0A8J8G6P6</accession>
<keyword evidence="3" id="KW-1185">Reference proteome</keyword>
<dbReference type="RefSeq" id="WP_173778783.1">
    <property type="nucleotide sequence ID" value="NZ_JABSNO010000007.1"/>
</dbReference>
<dbReference type="AlphaFoldDB" id="A0A8J8G6P6"/>
<organism evidence="2 3">
    <name type="scientific">Frigoriflavimonas asaccharolytica</name>
    <dbReference type="NCBI Taxonomy" id="2735899"/>
    <lineage>
        <taxon>Bacteria</taxon>
        <taxon>Pseudomonadati</taxon>
        <taxon>Bacteroidota</taxon>
        <taxon>Flavobacteriia</taxon>
        <taxon>Flavobacteriales</taxon>
        <taxon>Weeksellaceae</taxon>
        <taxon>Frigoriflavimonas</taxon>
    </lineage>
</organism>
<sequence length="145" mass="17472">MKLRNWFLAIFGICGLIGIRMVESSIFYDPFLLYFHEANKQLEIPDFVWGQLILHHLFRFCLNLIFSAIILQGFFNNKKWTIQGIILMILVFAITFPIYLYCLNSKLEIGYLFTFYMRRFVIQPIILLLIIPLFYYRKQKLDLRN</sequence>
<feature type="transmembrane region" description="Helical" evidence="1">
    <location>
        <begin position="80"/>
        <end position="100"/>
    </location>
</feature>
<evidence type="ECO:0000313" key="2">
    <source>
        <dbReference type="EMBL" id="NRS92168.1"/>
    </source>
</evidence>
<reference evidence="2" key="1">
    <citation type="submission" date="2020-05" db="EMBL/GenBank/DDBJ databases">
        <title>Genomic Encyclopedia of Type Strains, Phase IV (KMG-V): Genome sequencing to study the core and pangenomes of soil and plant-associated prokaryotes.</title>
        <authorList>
            <person name="Whitman W."/>
        </authorList>
    </citation>
    <scope>NUCLEOTIDE SEQUENCE</scope>
    <source>
        <strain evidence="2">16F</strain>
    </source>
</reference>
<dbReference type="NCBIfam" id="TIGR04127">
    <property type="entry name" value="flavo_near_exo"/>
    <property type="match status" value="1"/>
</dbReference>
<dbReference type="InterPro" id="IPR026414">
    <property type="entry name" value="ExosoTase_F-assoc_memb"/>
</dbReference>
<comment type="caution">
    <text evidence="2">The sequence shown here is derived from an EMBL/GenBank/DDBJ whole genome shotgun (WGS) entry which is preliminary data.</text>
</comment>
<keyword evidence="1" id="KW-1133">Transmembrane helix</keyword>
<gene>
    <name evidence="2" type="ORF">HNQ03_001236</name>
</gene>
<evidence type="ECO:0000313" key="3">
    <source>
        <dbReference type="Proteomes" id="UP000610746"/>
    </source>
</evidence>
<proteinExistence type="predicted"/>
<feature type="transmembrane region" description="Helical" evidence="1">
    <location>
        <begin position="120"/>
        <end position="136"/>
    </location>
</feature>
<name>A0A8J8G6P6_9FLAO</name>
<dbReference type="EMBL" id="JABSNO010000007">
    <property type="protein sequence ID" value="NRS92168.1"/>
    <property type="molecule type" value="Genomic_DNA"/>
</dbReference>
<evidence type="ECO:0000256" key="1">
    <source>
        <dbReference type="SAM" id="Phobius"/>
    </source>
</evidence>
<dbReference type="Proteomes" id="UP000610746">
    <property type="component" value="Unassembled WGS sequence"/>
</dbReference>
<keyword evidence="1" id="KW-0812">Transmembrane</keyword>